<keyword evidence="2" id="KW-1185">Reference proteome</keyword>
<gene>
    <name evidence="1" type="ORF">MPNT_340005</name>
</gene>
<dbReference type="EMBL" id="CAJNOB010000028">
    <property type="protein sequence ID" value="CAF0700212.1"/>
    <property type="molecule type" value="Genomic_DNA"/>
</dbReference>
<proteinExistence type="predicted"/>
<name>A0A8J2BLQ6_9BACT</name>
<accession>A0A8J2BLQ6</accession>
<reference evidence="1" key="1">
    <citation type="submission" date="2021-02" db="EMBL/GenBank/DDBJ databases">
        <authorList>
            <person name="Cremers G."/>
            <person name="Picone N."/>
        </authorList>
    </citation>
    <scope>NUCLEOTIDE SEQUENCE</scope>
    <source>
        <strain evidence="1">PQ17</strain>
    </source>
</reference>
<protein>
    <submittedName>
        <fullName evidence="1">Uncharacterized protein</fullName>
    </submittedName>
</protein>
<evidence type="ECO:0000313" key="1">
    <source>
        <dbReference type="EMBL" id="CAF0700212.1"/>
    </source>
</evidence>
<evidence type="ECO:0000313" key="2">
    <source>
        <dbReference type="Proteomes" id="UP000663859"/>
    </source>
</evidence>
<dbReference type="Proteomes" id="UP000663859">
    <property type="component" value="Unassembled WGS sequence"/>
</dbReference>
<comment type="caution">
    <text evidence="1">The sequence shown here is derived from an EMBL/GenBank/DDBJ whole genome shotgun (WGS) entry which is preliminary data.</text>
</comment>
<dbReference type="AlphaFoldDB" id="A0A8J2BLQ6"/>
<sequence length="39" mass="4304">MQKIAAVFGPNSDIACAIEQLIEQITREISLDETGKIEK</sequence>
<organism evidence="1 2">
    <name type="scientific">Candidatus Methylacidithermus pantelleriae</name>
    <dbReference type="NCBI Taxonomy" id="2744239"/>
    <lineage>
        <taxon>Bacteria</taxon>
        <taxon>Pseudomonadati</taxon>
        <taxon>Verrucomicrobiota</taxon>
        <taxon>Methylacidiphilae</taxon>
        <taxon>Methylacidiphilales</taxon>
        <taxon>Methylacidiphilaceae</taxon>
        <taxon>Candidatus Methylacidithermus</taxon>
    </lineage>
</organism>